<evidence type="ECO:0000256" key="1">
    <source>
        <dbReference type="SAM" id="MobiDB-lite"/>
    </source>
</evidence>
<dbReference type="AlphaFoldDB" id="A0A5R8WX06"/>
<comment type="caution">
    <text evidence="3">The sequence shown here is derived from an EMBL/GenBank/DDBJ whole genome shotgun (WGS) entry which is preliminary data.</text>
</comment>
<keyword evidence="4" id="KW-1185">Reference proteome</keyword>
<dbReference type="SUPFAM" id="SSF48452">
    <property type="entry name" value="TPR-like"/>
    <property type="match status" value="1"/>
</dbReference>
<dbReference type="EMBL" id="VAJM01000001">
    <property type="protein sequence ID" value="TLM96762.1"/>
    <property type="molecule type" value="Genomic_DNA"/>
</dbReference>
<dbReference type="Proteomes" id="UP000305517">
    <property type="component" value="Unassembled WGS sequence"/>
</dbReference>
<reference evidence="3 4" key="1">
    <citation type="submission" date="2019-05" db="EMBL/GenBank/DDBJ databases">
        <title>Hymenobacter edaphi sp. nov., isolated from abandoned arsenic-contaminated farmland soil.</title>
        <authorList>
            <person name="Nie L."/>
        </authorList>
    </citation>
    <scope>NUCLEOTIDE SEQUENCE [LARGE SCALE GENOMIC DNA]</scope>
    <source>
        <strain evidence="3 4">1-3-3-8</strain>
    </source>
</reference>
<dbReference type="OrthoDB" id="326336at2"/>
<feature type="region of interest" description="Disordered" evidence="1">
    <location>
        <begin position="132"/>
        <end position="171"/>
    </location>
</feature>
<dbReference type="Gene3D" id="1.25.40.10">
    <property type="entry name" value="Tetratricopeptide repeat domain"/>
    <property type="match status" value="1"/>
</dbReference>
<feature type="chain" id="PRO_5024396327" description="Tetratricopeptide repeat protein" evidence="2">
    <location>
        <begin position="24"/>
        <end position="400"/>
    </location>
</feature>
<feature type="signal peptide" evidence="2">
    <location>
        <begin position="1"/>
        <end position="23"/>
    </location>
</feature>
<dbReference type="NCBIfam" id="NF047558">
    <property type="entry name" value="TPR_END_plus"/>
    <property type="match status" value="1"/>
</dbReference>
<keyword evidence="2" id="KW-0732">Signal</keyword>
<name>A0A5R8WX06_9BACT</name>
<protein>
    <recommendedName>
        <fullName evidence="5">Tetratricopeptide repeat protein</fullName>
    </recommendedName>
</protein>
<evidence type="ECO:0000313" key="4">
    <source>
        <dbReference type="Proteomes" id="UP000305517"/>
    </source>
</evidence>
<accession>A0A5R8WX06</accession>
<evidence type="ECO:0008006" key="5">
    <source>
        <dbReference type="Google" id="ProtNLM"/>
    </source>
</evidence>
<gene>
    <name evidence="3" type="ORF">FDY95_01835</name>
</gene>
<organism evidence="3 4">
    <name type="scientific">Hymenobacter jeollabukensis</name>
    <dbReference type="NCBI Taxonomy" id="2025313"/>
    <lineage>
        <taxon>Bacteria</taxon>
        <taxon>Pseudomonadati</taxon>
        <taxon>Bacteroidota</taxon>
        <taxon>Cytophagia</taxon>
        <taxon>Cytophagales</taxon>
        <taxon>Hymenobacteraceae</taxon>
        <taxon>Hymenobacter</taxon>
    </lineage>
</organism>
<dbReference type="InterPro" id="IPR011990">
    <property type="entry name" value="TPR-like_helical_dom_sf"/>
</dbReference>
<dbReference type="RefSeq" id="WP_138075012.1">
    <property type="nucleotide sequence ID" value="NZ_VAJM01000001.1"/>
</dbReference>
<sequence>MSARFLAATLVVAALLSSRPLHAQSDAAAKHQAVVAIYPVMLQAVQARNLTQARTLCQQAIDYEPQDPVHRYNMACIESLAGNANAAFAALNQATALGYADPNSLRTDADLAAVRPDARFATVLQAAARNAGGSASAPAPATQPASTIRPVGPGPATAPAAARPAPAVTAAPRPAARPAAVAQPLVGKVTGNRPVGLFLMTRYWIATRSLEKSTYYFTPDGRVYVDPTGFSAAELAALKPGYRGTFQVSGNKLTVAWASGQKSSSVVEDAKADAFNWDTGIFVGAQPFRSTQQLLGTFEGGNSVSTGSGSIAVAGTYTFRADGTYSRSGVASSSSVSDGSVLKTGGQGQAAGRWQLNGFVLTLTDNQGQQTSGVSFPFVTEGTAAKPERIYFNGTLYKRQ</sequence>
<evidence type="ECO:0000313" key="3">
    <source>
        <dbReference type="EMBL" id="TLM96762.1"/>
    </source>
</evidence>
<proteinExistence type="predicted"/>
<evidence type="ECO:0000256" key="2">
    <source>
        <dbReference type="SAM" id="SignalP"/>
    </source>
</evidence>